<evidence type="ECO:0000313" key="1">
    <source>
        <dbReference type="EMBL" id="KAK8866603.1"/>
    </source>
</evidence>
<dbReference type="EMBL" id="JAPFFF010000015">
    <property type="protein sequence ID" value="KAK8866603.1"/>
    <property type="molecule type" value="Genomic_DNA"/>
</dbReference>
<evidence type="ECO:0000313" key="2">
    <source>
        <dbReference type="Proteomes" id="UP001470230"/>
    </source>
</evidence>
<keyword evidence="2" id="KW-1185">Reference proteome</keyword>
<comment type="caution">
    <text evidence="1">The sequence shown here is derived from an EMBL/GenBank/DDBJ whole genome shotgun (WGS) entry which is preliminary data.</text>
</comment>
<sequence length="103" mass="12368">MFLVSDMNIFIISVCKSLGITYFFCHRQISEQFGNSYVLGKLVNKLLKYYSFDYYIHVAEEKIDEFEKKSLIFFPISDELRFKIKKVRIIACFEDCDHQSDYY</sequence>
<protein>
    <submittedName>
        <fullName evidence="1">Uncharacterized protein</fullName>
    </submittedName>
</protein>
<gene>
    <name evidence="1" type="ORF">M9Y10_009569</name>
</gene>
<reference evidence="1 2" key="1">
    <citation type="submission" date="2024-04" db="EMBL/GenBank/DDBJ databases">
        <title>Tritrichomonas musculus Genome.</title>
        <authorList>
            <person name="Alves-Ferreira E."/>
            <person name="Grigg M."/>
            <person name="Lorenzi H."/>
            <person name="Galac M."/>
        </authorList>
    </citation>
    <scope>NUCLEOTIDE SEQUENCE [LARGE SCALE GENOMIC DNA]</scope>
    <source>
        <strain evidence="1 2">EAF2021</strain>
    </source>
</reference>
<proteinExistence type="predicted"/>
<accession>A0ABR2IQI0</accession>
<organism evidence="1 2">
    <name type="scientific">Tritrichomonas musculus</name>
    <dbReference type="NCBI Taxonomy" id="1915356"/>
    <lineage>
        <taxon>Eukaryota</taxon>
        <taxon>Metamonada</taxon>
        <taxon>Parabasalia</taxon>
        <taxon>Tritrichomonadida</taxon>
        <taxon>Tritrichomonadidae</taxon>
        <taxon>Tritrichomonas</taxon>
    </lineage>
</organism>
<dbReference type="Proteomes" id="UP001470230">
    <property type="component" value="Unassembled WGS sequence"/>
</dbReference>
<name>A0ABR2IQI0_9EUKA</name>